<evidence type="ECO:0000313" key="2">
    <source>
        <dbReference type="EMBL" id="CAB4218847.1"/>
    </source>
</evidence>
<feature type="compositionally biased region" description="Low complexity" evidence="1">
    <location>
        <begin position="536"/>
        <end position="549"/>
    </location>
</feature>
<proteinExistence type="predicted"/>
<sequence>MAGFLDSNPLRGLRSGLTALSRFGMKYDDLLVKNSQAIGYIEGQMTGFNNAMGDDLMRATLALSDTTSSLKNKSIAFFQLDYVQKRERLRDLASNGEIEFIIETITDDAIVYDEDNRFCYPNDLVGEINYRGKNKEERLNYQEKVIDKYRENFEKIYSAWSFDRGISAWQYFYQWLIEGHLAFEIIYDNLNNPKDIIGFKELDPSTLYPEVKKDAAGLIYLQWAQRDPLNKMNRTLTDSQIIYISYSNEFRTKRVSFVERLVRSFNLLRLIEHSKVIWHTMNAPIRLKTTVPVGTKSMQKAKEDVREFTNTLKEDISFDGSTGELSVDGKPNILFYKNYVLPVNDRGEKIEIEALEYPGPNLSGSELLKYFHDKLKLDSKLPYSRWSEGQGAYTMNAEGISREEIRYNKFVKRLRSAYKELITKPLYLQMCLDVKDLKADHKFANAVGMVWHDDNVFEEIKNQELLNKRLATLNSMKAVVDDENKPYFSTEYLIKEYLKLSDEDIEKNRNYLAAFGQAAEAAAGAGGAAPAGGGAPAAPAGETAPTGETSSEVGAKGQL</sequence>
<gene>
    <name evidence="2" type="ORF">UFOVP1604_49</name>
</gene>
<protein>
    <submittedName>
        <fullName evidence="2">Portal vertex protein</fullName>
    </submittedName>
</protein>
<reference evidence="2" key="1">
    <citation type="submission" date="2020-05" db="EMBL/GenBank/DDBJ databases">
        <authorList>
            <person name="Chiriac C."/>
            <person name="Salcher M."/>
            <person name="Ghai R."/>
            <person name="Kavagutti S V."/>
        </authorList>
    </citation>
    <scope>NUCLEOTIDE SEQUENCE</scope>
</reference>
<feature type="compositionally biased region" description="Gly residues" evidence="1">
    <location>
        <begin position="524"/>
        <end position="535"/>
    </location>
</feature>
<evidence type="ECO:0000256" key="1">
    <source>
        <dbReference type="SAM" id="MobiDB-lite"/>
    </source>
</evidence>
<accession>A0A6J5SWN2</accession>
<dbReference type="InterPro" id="IPR010823">
    <property type="entry name" value="Portal_Gp20"/>
</dbReference>
<feature type="region of interest" description="Disordered" evidence="1">
    <location>
        <begin position="524"/>
        <end position="559"/>
    </location>
</feature>
<name>A0A6J5SWN2_9CAUD</name>
<organism evidence="2">
    <name type="scientific">uncultured Caudovirales phage</name>
    <dbReference type="NCBI Taxonomy" id="2100421"/>
    <lineage>
        <taxon>Viruses</taxon>
        <taxon>Duplodnaviria</taxon>
        <taxon>Heunggongvirae</taxon>
        <taxon>Uroviricota</taxon>
        <taxon>Caudoviricetes</taxon>
        <taxon>Peduoviridae</taxon>
        <taxon>Maltschvirus</taxon>
        <taxon>Maltschvirus maltsch</taxon>
    </lineage>
</organism>
<dbReference type="Pfam" id="PF07230">
    <property type="entry name" value="Portal_T4"/>
    <property type="match status" value="1"/>
</dbReference>
<dbReference type="EMBL" id="LR797474">
    <property type="protein sequence ID" value="CAB4218847.1"/>
    <property type="molecule type" value="Genomic_DNA"/>
</dbReference>